<dbReference type="Pfam" id="PF00931">
    <property type="entry name" value="NB-ARC"/>
    <property type="match status" value="1"/>
</dbReference>
<proteinExistence type="inferred from homology"/>
<dbReference type="InterPro" id="IPR027417">
    <property type="entry name" value="P-loop_NTPase"/>
</dbReference>
<evidence type="ECO:0000313" key="6">
    <source>
        <dbReference type="EMBL" id="KAL3500924.1"/>
    </source>
</evidence>
<dbReference type="SUPFAM" id="SSF52540">
    <property type="entry name" value="P-loop containing nucleoside triphosphate hydrolases"/>
    <property type="match status" value="1"/>
</dbReference>
<evidence type="ECO:0000256" key="4">
    <source>
        <dbReference type="ARBA" id="ARBA00022840"/>
    </source>
</evidence>
<evidence type="ECO:0000256" key="2">
    <source>
        <dbReference type="ARBA" id="ARBA00022741"/>
    </source>
</evidence>
<dbReference type="InterPro" id="IPR002182">
    <property type="entry name" value="NB-ARC"/>
</dbReference>
<dbReference type="PANTHER" id="PTHR19338:SF73">
    <property type="entry name" value="DISEASE RESISTANCE PROTEIN RGA2-LIKE"/>
    <property type="match status" value="1"/>
</dbReference>
<reference evidence="6 7" key="1">
    <citation type="submission" date="2024-11" db="EMBL/GenBank/DDBJ databases">
        <title>A near-complete genome assembly of Cinchona calisaya.</title>
        <authorList>
            <person name="Lian D.C."/>
            <person name="Zhao X.W."/>
            <person name="Wei L."/>
        </authorList>
    </citation>
    <scope>NUCLEOTIDE SEQUENCE [LARGE SCALE GENOMIC DNA]</scope>
    <source>
        <tissue evidence="6">Nenye</tissue>
    </source>
</reference>
<accession>A0ABD2XZZ8</accession>
<evidence type="ECO:0000256" key="3">
    <source>
        <dbReference type="ARBA" id="ARBA00022821"/>
    </source>
</evidence>
<evidence type="ECO:0000313" key="7">
    <source>
        <dbReference type="Proteomes" id="UP001630127"/>
    </source>
</evidence>
<dbReference type="EMBL" id="JBJUIK010000016">
    <property type="protein sequence ID" value="KAL3500924.1"/>
    <property type="molecule type" value="Genomic_DNA"/>
</dbReference>
<keyword evidence="7" id="KW-1185">Reference proteome</keyword>
<keyword evidence="2" id="KW-0547">Nucleotide-binding</keyword>
<dbReference type="Gene3D" id="3.40.50.300">
    <property type="entry name" value="P-loop containing nucleotide triphosphate hydrolases"/>
    <property type="match status" value="1"/>
</dbReference>
<dbReference type="Proteomes" id="UP001630127">
    <property type="component" value="Unassembled WGS sequence"/>
</dbReference>
<evidence type="ECO:0000256" key="1">
    <source>
        <dbReference type="ARBA" id="ARBA00008894"/>
    </source>
</evidence>
<name>A0ABD2XZZ8_9GENT</name>
<feature type="domain" description="NB-ARC" evidence="5">
    <location>
        <begin position="441"/>
        <end position="587"/>
    </location>
</feature>
<keyword evidence="4" id="KW-0067">ATP-binding</keyword>
<dbReference type="FunFam" id="3.40.50.300:FF:001091">
    <property type="entry name" value="Probable disease resistance protein At1g61300"/>
    <property type="match status" value="1"/>
</dbReference>
<dbReference type="AlphaFoldDB" id="A0ABD2XZZ8"/>
<dbReference type="PANTHER" id="PTHR19338">
    <property type="entry name" value="TRANSLOCASE OF INNER MITOCHONDRIAL MEMBRANE 13 HOMOLOG"/>
    <property type="match status" value="1"/>
</dbReference>
<gene>
    <name evidence="6" type="ORF">ACH5RR_040017</name>
</gene>
<comment type="similarity">
    <text evidence="1">Belongs to the disease resistance NB-LRR family.</text>
</comment>
<protein>
    <recommendedName>
        <fullName evidence="5">NB-ARC domain-containing protein</fullName>
    </recommendedName>
</protein>
<comment type="caution">
    <text evidence="6">The sequence shown here is derived from an EMBL/GenBank/DDBJ whole genome shotgun (WGS) entry which is preliminary data.</text>
</comment>
<dbReference type="GO" id="GO:0005524">
    <property type="term" value="F:ATP binding"/>
    <property type="evidence" value="ECO:0007669"/>
    <property type="project" value="UniProtKB-KW"/>
</dbReference>
<dbReference type="GO" id="GO:0006952">
    <property type="term" value="P:defense response"/>
    <property type="evidence" value="ECO:0007669"/>
    <property type="project" value="UniProtKB-KW"/>
</dbReference>
<keyword evidence="3" id="KW-0611">Plant defense</keyword>
<sequence>MVSNSVNSVLRDLEFLLNNLQRRQRDSFVAGIYDALALQQNLQFLKTFQLCARNWSNNDVYLDRNDHKKVELRSFLSYIETTVNKVGDYFHFLCLLSSYNSIVRDLKPLVSNLRENMKSFLQEIIKVYITLSDYNSSMQFTCCMSGDELVDFIDSILQNLVHLLSRMKYMPEEDCNSVLQAKFEALEDKLTILKSFIGFAKLFCIEGSELEDLLIPIQFVPLNAARLSFMCYMCFSAYEYEEVPKMCSMMSELLQKGNSAHIQICEAYIKVFRLKSSESLKITKMDKIIVRDFNDSLICSLWELLLCNTSFMASVKGEMQILFEGLRFLRSILREPWEKMVKLDGKIVTVLSEAGIVICSLYVNEVDVDCSVVRDSPDCCAMLVNINRDIKLLKTQIIDSSITKSPPSYQIFKGQEVGKTSSLIPSTGKNLINHEVVVELEDETEKVIDRLVGGSETLEIIPIVGMAGLGKTTLAKKVYNNPSILHHFHIRLWCSVSQSYNKKKLLLQFFCDDGKHSRMNEQLENLDEDDLLPKLYKKLKGNKYLIVFDDVWDIGVWNDLGYAFPDDKNGSRILLTSRFSNVASEVKFLGNLTVLDHSLMERVGNYYRRRCSEKRTVLKHYMDLGWK</sequence>
<evidence type="ECO:0000259" key="5">
    <source>
        <dbReference type="Pfam" id="PF00931"/>
    </source>
</evidence>
<organism evidence="6 7">
    <name type="scientific">Cinchona calisaya</name>
    <dbReference type="NCBI Taxonomy" id="153742"/>
    <lineage>
        <taxon>Eukaryota</taxon>
        <taxon>Viridiplantae</taxon>
        <taxon>Streptophyta</taxon>
        <taxon>Embryophyta</taxon>
        <taxon>Tracheophyta</taxon>
        <taxon>Spermatophyta</taxon>
        <taxon>Magnoliopsida</taxon>
        <taxon>eudicotyledons</taxon>
        <taxon>Gunneridae</taxon>
        <taxon>Pentapetalae</taxon>
        <taxon>asterids</taxon>
        <taxon>lamiids</taxon>
        <taxon>Gentianales</taxon>
        <taxon>Rubiaceae</taxon>
        <taxon>Cinchonoideae</taxon>
        <taxon>Cinchoneae</taxon>
        <taxon>Cinchona</taxon>
    </lineage>
</organism>
<dbReference type="PRINTS" id="PR00364">
    <property type="entry name" value="DISEASERSIST"/>
</dbReference>